<feature type="transmembrane region" description="Helical" evidence="1">
    <location>
        <begin position="217"/>
        <end position="237"/>
    </location>
</feature>
<dbReference type="Proteomes" id="UP000829685">
    <property type="component" value="Unassembled WGS sequence"/>
</dbReference>
<feature type="transmembrane region" description="Helical" evidence="1">
    <location>
        <begin position="466"/>
        <end position="486"/>
    </location>
</feature>
<keyword evidence="1" id="KW-0812">Transmembrane</keyword>
<keyword evidence="1" id="KW-0472">Membrane</keyword>
<evidence type="ECO:0000313" key="3">
    <source>
        <dbReference type="Proteomes" id="UP000829685"/>
    </source>
</evidence>
<protein>
    <recommendedName>
        <fullName evidence="4">Low affinity iron transporter</fullName>
    </recommendedName>
</protein>
<proteinExistence type="predicted"/>
<accession>A0A9P9WAR0</accession>
<comment type="caution">
    <text evidence="2">The sequence shown here is derived from an EMBL/GenBank/DDBJ whole genome shotgun (WGS) entry which is preliminary data.</text>
</comment>
<dbReference type="AlphaFoldDB" id="A0A9P9WAR0"/>
<dbReference type="EMBL" id="JAFIMR010000053">
    <property type="protein sequence ID" value="KAI1854450.1"/>
    <property type="molecule type" value="Genomic_DNA"/>
</dbReference>
<feature type="transmembrane region" description="Helical" evidence="1">
    <location>
        <begin position="98"/>
        <end position="115"/>
    </location>
</feature>
<sequence>MDFDCAQNIRPKSLIGRLTRLIRAPGSMEEVTHSAPVQLTPSHQRLDADSHGAIELLPSASRRPPDLCQDPSGSALRKEAGLSDRWLDAVVRFSGSQFTLLMIVFGLLIWAFLGIPFGNSVSWAVIISNVQAIVCYIYDSLLMRQQHNEYKSGMRVAATLQSRAISHTRMVREVVGSGRYVTPSFVEMQAIHEVTMAKIDLPAEKWLDRISTTFSDIIGHMATISLFWICIFIWIGFGPSTGWSDEWQLYINSSTSALMLLIFAFLANVRERHGVFTAICLDSLCRVDAEVELNLRALTGDEAPNPQVTIPPPEISRVQRAIFYYASVVGTMVGIVLLMAVLVVWLAIGPLMSFNDNWWLLIGTYAGLIGMHDGFVLDNVQSRLQSYVNDAFEEVHHNDFNTLNHIHIQSHHHHVDLTLNQRISTWVVTTTSHPSVVLIGIVCIVGLLIGATAMEWSTTGQLLCNVPPSIIESFFMMLVITGHNMADRNRRLSIQSIHLRRLTLLEWCQRLRTANEYR</sequence>
<keyword evidence="3" id="KW-1185">Reference proteome</keyword>
<name>A0A9P9WAR0_9PEZI</name>
<dbReference type="GO" id="GO:0055085">
    <property type="term" value="P:transmembrane transport"/>
    <property type="evidence" value="ECO:0007669"/>
    <property type="project" value="InterPro"/>
</dbReference>
<feature type="transmembrane region" description="Helical" evidence="1">
    <location>
        <begin position="249"/>
        <end position="269"/>
    </location>
</feature>
<evidence type="ECO:0008006" key="4">
    <source>
        <dbReference type="Google" id="ProtNLM"/>
    </source>
</evidence>
<feature type="transmembrane region" description="Helical" evidence="1">
    <location>
        <begin position="322"/>
        <end position="346"/>
    </location>
</feature>
<gene>
    <name evidence="2" type="ORF">JX265_012484</name>
</gene>
<evidence type="ECO:0000256" key="1">
    <source>
        <dbReference type="SAM" id="Phobius"/>
    </source>
</evidence>
<dbReference type="InterPro" id="IPR007251">
    <property type="entry name" value="Iron_permease_Fet4"/>
</dbReference>
<feature type="transmembrane region" description="Helical" evidence="1">
    <location>
        <begin position="121"/>
        <end position="138"/>
    </location>
</feature>
<evidence type="ECO:0000313" key="2">
    <source>
        <dbReference type="EMBL" id="KAI1854450.1"/>
    </source>
</evidence>
<keyword evidence="1" id="KW-1133">Transmembrane helix</keyword>
<feature type="transmembrane region" description="Helical" evidence="1">
    <location>
        <begin position="436"/>
        <end position="454"/>
    </location>
</feature>
<feature type="transmembrane region" description="Helical" evidence="1">
    <location>
        <begin position="358"/>
        <end position="377"/>
    </location>
</feature>
<reference evidence="2" key="1">
    <citation type="submission" date="2021-03" db="EMBL/GenBank/DDBJ databases">
        <title>Revisited historic fungal species revealed as producer of novel bioactive compounds through whole genome sequencing and comparative genomics.</title>
        <authorList>
            <person name="Vignolle G.A."/>
            <person name="Hochenegger N."/>
            <person name="Mach R.L."/>
            <person name="Mach-Aigner A.R."/>
            <person name="Javad Rahimi M."/>
            <person name="Salim K.A."/>
            <person name="Chan C.M."/>
            <person name="Lim L.B.L."/>
            <person name="Cai F."/>
            <person name="Druzhinina I.S."/>
            <person name="U'Ren J.M."/>
            <person name="Derntl C."/>
        </authorList>
    </citation>
    <scope>NUCLEOTIDE SEQUENCE</scope>
    <source>
        <strain evidence="2">TUCIM 5799</strain>
    </source>
</reference>
<dbReference type="Pfam" id="PF04120">
    <property type="entry name" value="Iron_permease"/>
    <property type="match status" value="3"/>
</dbReference>
<organism evidence="2 3">
    <name type="scientific">Neoarthrinium moseri</name>
    <dbReference type="NCBI Taxonomy" id="1658444"/>
    <lineage>
        <taxon>Eukaryota</taxon>
        <taxon>Fungi</taxon>
        <taxon>Dikarya</taxon>
        <taxon>Ascomycota</taxon>
        <taxon>Pezizomycotina</taxon>
        <taxon>Sordariomycetes</taxon>
        <taxon>Xylariomycetidae</taxon>
        <taxon>Amphisphaeriales</taxon>
        <taxon>Apiosporaceae</taxon>
        <taxon>Neoarthrinium</taxon>
    </lineage>
</organism>